<dbReference type="Pfam" id="PF00378">
    <property type="entry name" value="ECH_1"/>
    <property type="match status" value="1"/>
</dbReference>
<keyword evidence="2" id="KW-0576">Peroxisome</keyword>
<dbReference type="SUPFAM" id="SSF52096">
    <property type="entry name" value="ClpP/crotonase"/>
    <property type="match status" value="1"/>
</dbReference>
<dbReference type="Gene3D" id="3.90.226.10">
    <property type="entry name" value="2-enoyl-CoA Hydratase, Chain A, domain 1"/>
    <property type="match status" value="1"/>
</dbReference>
<name>A0A6J2TCP1_DROLE</name>
<dbReference type="OrthoDB" id="409763at2759"/>
<accession>A0A6J2TCP1</accession>
<dbReference type="InterPro" id="IPR051053">
    <property type="entry name" value="ECH/Chromodomain_protein"/>
</dbReference>
<evidence type="ECO:0000256" key="1">
    <source>
        <dbReference type="ARBA" id="ARBA00004275"/>
    </source>
</evidence>
<dbReference type="InterPro" id="IPR001753">
    <property type="entry name" value="Enoyl-CoA_hydra/iso"/>
</dbReference>
<dbReference type="PANTHER" id="PTHR43684:SF1">
    <property type="entry name" value="ENOYL-COA DELTA ISOMERASE 2"/>
    <property type="match status" value="1"/>
</dbReference>
<dbReference type="GeneID" id="115622910"/>
<dbReference type="CDD" id="cd06558">
    <property type="entry name" value="crotonase-like"/>
    <property type="match status" value="1"/>
</dbReference>
<reference evidence="5" key="1">
    <citation type="submission" date="2025-08" db="UniProtKB">
        <authorList>
            <consortium name="RefSeq"/>
        </authorList>
    </citation>
    <scope>IDENTIFICATION</scope>
    <source>
        <strain evidence="5">11010-0011.00</strain>
        <tissue evidence="5">Whole body</tissue>
    </source>
</reference>
<evidence type="ECO:0000256" key="2">
    <source>
        <dbReference type="ARBA" id="ARBA00023140"/>
    </source>
</evidence>
<dbReference type="Proteomes" id="UP000504634">
    <property type="component" value="Unplaced"/>
</dbReference>
<proteinExistence type="predicted"/>
<dbReference type="AlphaFoldDB" id="A0A6J2TCP1"/>
<evidence type="ECO:0000256" key="3">
    <source>
        <dbReference type="ARBA" id="ARBA00023235"/>
    </source>
</evidence>
<dbReference type="CTD" id="38100"/>
<keyword evidence="4" id="KW-1185">Reference proteome</keyword>
<gene>
    <name evidence="5" type="primary">LOC115622910</name>
</gene>
<dbReference type="InterPro" id="IPR029045">
    <property type="entry name" value="ClpP/crotonase-like_dom_sf"/>
</dbReference>
<dbReference type="GO" id="GO:0005777">
    <property type="term" value="C:peroxisome"/>
    <property type="evidence" value="ECO:0007669"/>
    <property type="project" value="UniProtKB-SubCell"/>
</dbReference>
<organism evidence="4 5">
    <name type="scientific">Drosophila lebanonensis</name>
    <name type="common">Fruit fly</name>
    <name type="synonym">Scaptodrosophila lebanonensis</name>
    <dbReference type="NCBI Taxonomy" id="7225"/>
    <lineage>
        <taxon>Eukaryota</taxon>
        <taxon>Metazoa</taxon>
        <taxon>Ecdysozoa</taxon>
        <taxon>Arthropoda</taxon>
        <taxon>Hexapoda</taxon>
        <taxon>Insecta</taxon>
        <taxon>Pterygota</taxon>
        <taxon>Neoptera</taxon>
        <taxon>Endopterygota</taxon>
        <taxon>Diptera</taxon>
        <taxon>Brachycera</taxon>
        <taxon>Muscomorpha</taxon>
        <taxon>Ephydroidea</taxon>
        <taxon>Drosophilidae</taxon>
        <taxon>Scaptodrosophila</taxon>
    </lineage>
</organism>
<evidence type="ECO:0000313" key="5">
    <source>
        <dbReference type="RefSeq" id="XP_030372893.1"/>
    </source>
</evidence>
<dbReference type="Gene3D" id="1.10.12.10">
    <property type="entry name" value="Lyase 2-enoyl-coa Hydratase, Chain A, domain 2"/>
    <property type="match status" value="1"/>
</dbReference>
<comment type="subcellular location">
    <subcellularLocation>
        <location evidence="1">Peroxisome</location>
    </subcellularLocation>
</comment>
<dbReference type="RefSeq" id="XP_030372893.1">
    <property type="nucleotide sequence ID" value="XM_030517033.1"/>
</dbReference>
<dbReference type="GO" id="GO:0004165">
    <property type="term" value="F:delta(3)-delta(2)-enoyl-CoA isomerase activity"/>
    <property type="evidence" value="ECO:0007669"/>
    <property type="project" value="UniProtKB-ARBA"/>
</dbReference>
<sequence>MSYQGYQKLLVEKQDKIVVVKFNNPAKKNCLNLPSYVEITRVLREVNEDESVTIVVFTGVGDYFTAGNDLSQTGDDVQAYLQNSNSIFKDMVLSFIDCKKLIFCLVNGPAIGIGATIAGLSDVAWCTEQAYFLTPFSKLALVPEGCSSYLLPLIVGRSKATELLLLNEPLSAREAYQFGFVSRVFKLDELDTVAWPKIRIYAALPPNSLRESKRLMRLHERESLLRANEAEAKELLNCTQSSEFFEALMNFAMRKNKSKL</sequence>
<keyword evidence="3 5" id="KW-0413">Isomerase</keyword>
<dbReference type="PANTHER" id="PTHR43684">
    <property type="match status" value="1"/>
</dbReference>
<dbReference type="InterPro" id="IPR014748">
    <property type="entry name" value="Enoyl-CoA_hydra_C"/>
</dbReference>
<evidence type="ECO:0000313" key="4">
    <source>
        <dbReference type="Proteomes" id="UP000504634"/>
    </source>
</evidence>
<protein>
    <submittedName>
        <fullName evidence="5">Enoyl-CoA delta isomerase 3, peroxisomal</fullName>
    </submittedName>
</protein>